<keyword evidence="1" id="KW-0812">Transmembrane</keyword>
<comment type="caution">
    <text evidence="2">The sequence shown here is derived from an EMBL/GenBank/DDBJ whole genome shotgun (WGS) entry which is preliminary data.</text>
</comment>
<keyword evidence="3" id="KW-1185">Reference proteome</keyword>
<keyword evidence="1" id="KW-1133">Transmembrane helix</keyword>
<dbReference type="RefSeq" id="WP_147158888.1">
    <property type="nucleotide sequence ID" value="NZ_BJYR01000009.1"/>
</dbReference>
<name>A0A512AIM8_9SPHN</name>
<keyword evidence="1" id="KW-0472">Membrane</keyword>
<dbReference type="AlphaFoldDB" id="A0A512AIM8"/>
<evidence type="ECO:0000256" key="1">
    <source>
        <dbReference type="SAM" id="Phobius"/>
    </source>
</evidence>
<dbReference type="EMBL" id="BJYR01000009">
    <property type="protein sequence ID" value="GEN99546.1"/>
    <property type="molecule type" value="Genomic_DNA"/>
</dbReference>
<protein>
    <submittedName>
        <fullName evidence="2">Uncharacterized protein</fullName>
    </submittedName>
</protein>
<dbReference type="Proteomes" id="UP000321464">
    <property type="component" value="Unassembled WGS sequence"/>
</dbReference>
<sequence>MKLARTRPLALHLCFERLNARPEWLESWLLGWALLLAWGAFAFFIFPPAAAVPAQAVFFAGLFPWILLPVVQASGSKPCGQR</sequence>
<evidence type="ECO:0000313" key="3">
    <source>
        <dbReference type="Proteomes" id="UP000321464"/>
    </source>
</evidence>
<accession>A0A512AIM8</accession>
<proteinExistence type="predicted"/>
<feature type="transmembrane region" description="Helical" evidence="1">
    <location>
        <begin position="52"/>
        <end position="71"/>
    </location>
</feature>
<organism evidence="2 3">
    <name type="scientific">Novosphingobium sediminis</name>
    <dbReference type="NCBI Taxonomy" id="707214"/>
    <lineage>
        <taxon>Bacteria</taxon>
        <taxon>Pseudomonadati</taxon>
        <taxon>Pseudomonadota</taxon>
        <taxon>Alphaproteobacteria</taxon>
        <taxon>Sphingomonadales</taxon>
        <taxon>Sphingomonadaceae</taxon>
        <taxon>Novosphingobium</taxon>
    </lineage>
</organism>
<reference evidence="2 3" key="1">
    <citation type="submission" date="2019-07" db="EMBL/GenBank/DDBJ databases">
        <title>Whole genome shotgun sequence of Novosphingobium sediminis NBRC 106119.</title>
        <authorList>
            <person name="Hosoyama A."/>
            <person name="Uohara A."/>
            <person name="Ohji S."/>
            <person name="Ichikawa N."/>
        </authorList>
    </citation>
    <scope>NUCLEOTIDE SEQUENCE [LARGE SCALE GENOMIC DNA]</scope>
    <source>
        <strain evidence="2 3">NBRC 106119</strain>
    </source>
</reference>
<gene>
    <name evidence="2" type="ORF">NSE01_13790</name>
</gene>
<feature type="transmembrane region" description="Helical" evidence="1">
    <location>
        <begin position="27"/>
        <end position="46"/>
    </location>
</feature>
<evidence type="ECO:0000313" key="2">
    <source>
        <dbReference type="EMBL" id="GEN99546.1"/>
    </source>
</evidence>